<gene>
    <name evidence="1" type="ORF">A2941_02835</name>
</gene>
<evidence type="ECO:0008006" key="3">
    <source>
        <dbReference type="Google" id="ProtNLM"/>
    </source>
</evidence>
<evidence type="ECO:0000313" key="2">
    <source>
        <dbReference type="Proteomes" id="UP000178444"/>
    </source>
</evidence>
<dbReference type="Proteomes" id="UP000178444">
    <property type="component" value="Unassembled WGS sequence"/>
</dbReference>
<reference evidence="1 2" key="1">
    <citation type="journal article" date="2016" name="Nat. Commun.">
        <title>Thousands of microbial genomes shed light on interconnected biogeochemical processes in an aquifer system.</title>
        <authorList>
            <person name="Anantharaman K."/>
            <person name="Brown C.T."/>
            <person name="Hug L.A."/>
            <person name="Sharon I."/>
            <person name="Castelle C.J."/>
            <person name="Probst A.J."/>
            <person name="Thomas B.C."/>
            <person name="Singh A."/>
            <person name="Wilkins M.J."/>
            <person name="Karaoz U."/>
            <person name="Brodie E.L."/>
            <person name="Williams K.H."/>
            <person name="Hubbard S.S."/>
            <person name="Banfield J.F."/>
        </authorList>
    </citation>
    <scope>NUCLEOTIDE SEQUENCE [LARGE SCALE GENOMIC DNA]</scope>
</reference>
<dbReference type="AlphaFoldDB" id="A0A1F8GQT0"/>
<name>A0A1F8GQT0_9BACT</name>
<organism evidence="1 2">
    <name type="scientific">Candidatus Yanofskybacteria bacterium RIFCSPLOWO2_01_FULL_49_17</name>
    <dbReference type="NCBI Taxonomy" id="1802700"/>
    <lineage>
        <taxon>Bacteria</taxon>
        <taxon>Candidatus Yanofskyibacteriota</taxon>
    </lineage>
</organism>
<dbReference type="InterPro" id="IPR029044">
    <property type="entry name" value="Nucleotide-diphossugar_trans"/>
</dbReference>
<accession>A0A1F8GQT0</accession>
<protein>
    <recommendedName>
        <fullName evidence="3">Glycosyltransferase 2-like domain-containing protein</fullName>
    </recommendedName>
</protein>
<proteinExistence type="predicted"/>
<comment type="caution">
    <text evidence="1">The sequence shown here is derived from an EMBL/GenBank/DDBJ whole genome shotgun (WGS) entry which is preliminary data.</text>
</comment>
<dbReference type="SUPFAM" id="SSF53448">
    <property type="entry name" value="Nucleotide-diphospho-sugar transferases"/>
    <property type="match status" value="1"/>
</dbReference>
<dbReference type="EMBL" id="MGKO01000007">
    <property type="protein sequence ID" value="OGN27782.1"/>
    <property type="molecule type" value="Genomic_DNA"/>
</dbReference>
<sequence>MKILIGTPIHECKDYAMERWLKSVSEFTYPHDFMMVDNSPDESYLETVKGYCVKYDITNYKLVHVDVDQKLGTDGKLSFAREIIRQEILTKGYDAWCTLECDVIAPPNALDELVRLIADCMEINHSYPSRRNPKEMMSGFGLSLVKREALEKYGFIGQYGDCDPEMPGIFQGGEIWFITRLIRNGGSCIDVSGVIKPIFHLDK</sequence>
<evidence type="ECO:0000313" key="1">
    <source>
        <dbReference type="EMBL" id="OGN27782.1"/>
    </source>
</evidence>